<dbReference type="SMART" id="SM00408">
    <property type="entry name" value="IGc2"/>
    <property type="match status" value="4"/>
</dbReference>
<dbReference type="PROSITE" id="PS50853">
    <property type="entry name" value="FN3"/>
    <property type="match status" value="2"/>
</dbReference>
<dbReference type="InterPro" id="IPR003598">
    <property type="entry name" value="Ig_sub2"/>
</dbReference>
<dbReference type="FunFam" id="2.60.40.10:FF:000733">
    <property type="entry name" value="Turtle, isoform F"/>
    <property type="match status" value="1"/>
</dbReference>
<keyword evidence="4" id="KW-0472">Membrane</keyword>
<feature type="region of interest" description="Disordered" evidence="3">
    <location>
        <begin position="859"/>
        <end position="900"/>
    </location>
</feature>
<evidence type="ECO:0008006" key="9">
    <source>
        <dbReference type="Google" id="ProtNLM"/>
    </source>
</evidence>
<dbReference type="InterPro" id="IPR036179">
    <property type="entry name" value="Ig-like_dom_sf"/>
</dbReference>
<dbReference type="InterPro" id="IPR007110">
    <property type="entry name" value="Ig-like_dom"/>
</dbReference>
<dbReference type="Pfam" id="PF07686">
    <property type="entry name" value="V-set"/>
    <property type="match status" value="1"/>
</dbReference>
<feature type="domain" description="Ig-like" evidence="6">
    <location>
        <begin position="356"/>
        <end position="410"/>
    </location>
</feature>
<keyword evidence="2" id="KW-1015">Disulfide bond</keyword>
<dbReference type="FunFam" id="2.60.40.10:FF:000830">
    <property type="entry name" value="Turtle, isoform F"/>
    <property type="match status" value="1"/>
</dbReference>
<feature type="signal peptide" evidence="5">
    <location>
        <begin position="1"/>
        <end position="27"/>
    </location>
</feature>
<sequence length="1477" mass="165227">MENRNSSLCITIITSIFLLSIVRPARCLPASPNDADHITAIYGDSVVLNCNVDFPDGTPVPYVVQWSRKDQEEPIYMWYANYPEHVSPDYAGRVSRVSPKSNYGLASLNLTQITERDRGWYNCKVMFINRDPDAIVNGTWFHLDVHAKPHFTVTPEDIVYVNIKDSIILNCQAGGTPVPEILWFKEEQPVTTSNRLGIFNDGTELRISNILPKDLGDYTCIARNGEGRIHHTARVVIAGAPVIVTEPKNLTKLAGSEARFPCKGQANPGNLTVVWFKDGIPIKTIGALSSKAGFLSDGTLVIQPVSASDEGMYSCEVTNGIGRPIKATAYLGVEYPARVTYTPTSQYIPRGLKGIIQCHIEANPEIQFVTWSKDKRVYDPFDVDGVFNAQNGSLIIESVNQRQAGEYVCTPYNIHGTAGPSGVMQVLIKDPPTLMRRPEKLYHRSVGGKVTMPCGAIGVPHPDIKWRKLRGRLPHKRSKVYNGELTIENLRKSDHGVYECVVSNEVATITAKAELYIEKTTPHAPTNITITETEVFAVTIQWLPGYSGCASCKQSYKIRYREKDSKFPNWIELPVNPPDARKIQIHNLSALTKYEFQVIGTNEYGDGMFSEIIEASTKDLIYFQINSLPQDKYGRYIYPLIPQVGDAPPGERPAPATNLTLNQEAGGWVLRWITPKEDPPIQYYTIQVKTDSQGSKWLPLTDQKVDVEEASYMFKNMGTAKAYLFRVFSHSLTSYSVSEEMRYGVPENVKRRAVTAGLIGGILFFIVAIVLSICTVKICNKRRREKHDRAYNMVACRVSEARNGSQVSQVPLKRHRQSGVPVVNTIPLKQGFLTVYHCVAECILDIEMQLHYLANHAQNDNEGRQKKRSRRKTRGRRGTAQEPNEPDYSAGKGRRSRRYSSSRSVAYSLKIEPQIPQKNPSFICRTTDGKFVLTRGNGLENDADDEGGFGVNLPPNKFRTRSVAIVAGYSPERLYSNVPPGAFVVESGVYKVGADREWERPEPIYWKQVVFESENDDSIKKRNLRSVGDREQPASEFQINSHLNNNLELPIDKDYNKLRASSPLDGGTLLGSVEYLSPMNFSSELSSVRQPSSAEKSIPSTLNPHSSTNTSGSYPTTLTMDSDLTPRSRFTTSSSKSQTELETIHEDYSSSEYLVKADIHHYQKEDDENIFSNSQIPQPQIAIADSNNRETISNYENAPVLNNNQIVPLATSSPPPHPPEYEPEYENMAIVRLVSTNIDDEEVCAITSSSSTSSPSPTKKINDDLRGKDHFYENWPPIPPPTYHARPCDAISCSLSPSSSHDAPGTANSTPIGVSRPNSSHSAPLLDLSIDRHYEFDSGGRSFLNSGESPIDDLTLFPRRVRPYYGYNPRRDRPEFGNSLNESEQRVFSDSEIYSPVFPRGRPHSEAPYGVAERIEAMKERFEDYRRTHLRPKSNFIVEPSSLKTISSTISSPTNIKTSAENPNINNYNNNRLESLI</sequence>
<feature type="compositionally biased region" description="Polar residues" evidence="3">
    <location>
        <begin position="1086"/>
        <end position="1122"/>
    </location>
</feature>
<feature type="region of interest" description="Disordered" evidence="3">
    <location>
        <begin position="1295"/>
        <end position="1323"/>
    </location>
</feature>
<dbReference type="Gene3D" id="2.60.40.10">
    <property type="entry name" value="Immunoglobulins"/>
    <property type="match status" value="7"/>
</dbReference>
<dbReference type="SMART" id="SM00060">
    <property type="entry name" value="FN3"/>
    <property type="match status" value="2"/>
</dbReference>
<reference evidence="8" key="1">
    <citation type="submission" date="2014-05" db="EMBL/GenBank/DDBJ databases">
        <authorList>
            <person name="Chronopoulou M."/>
        </authorList>
    </citation>
    <scope>NUCLEOTIDE SEQUENCE</scope>
    <source>
        <tissue evidence="8">Whole organism</tissue>
    </source>
</reference>
<name>A0A0K2TC58_LEPSM</name>
<evidence type="ECO:0000256" key="2">
    <source>
        <dbReference type="ARBA" id="ARBA00023157"/>
    </source>
</evidence>
<dbReference type="OrthoDB" id="6234674at2759"/>
<feature type="compositionally biased region" description="Polar residues" evidence="3">
    <location>
        <begin position="1128"/>
        <end position="1141"/>
    </location>
</feature>
<evidence type="ECO:0000259" key="6">
    <source>
        <dbReference type="PROSITE" id="PS50835"/>
    </source>
</evidence>
<dbReference type="PANTHER" id="PTHR44170:SF32">
    <property type="entry name" value="PROTEIN TURTLE-LIKE PROTEIN"/>
    <property type="match status" value="1"/>
</dbReference>
<keyword evidence="4" id="KW-0812">Transmembrane</keyword>
<keyword evidence="1" id="KW-0677">Repeat</keyword>
<feature type="domain" description="Ig-like" evidence="6">
    <location>
        <begin position="149"/>
        <end position="236"/>
    </location>
</feature>
<dbReference type="GO" id="GO:0098609">
    <property type="term" value="P:cell-cell adhesion"/>
    <property type="evidence" value="ECO:0007669"/>
    <property type="project" value="TreeGrafter"/>
</dbReference>
<keyword evidence="5" id="KW-0732">Signal</keyword>
<dbReference type="GO" id="GO:0030154">
    <property type="term" value="P:cell differentiation"/>
    <property type="evidence" value="ECO:0007669"/>
    <property type="project" value="UniProtKB-ARBA"/>
</dbReference>
<feature type="domain" description="Ig-like" evidence="6">
    <location>
        <begin position="432"/>
        <end position="516"/>
    </location>
</feature>
<evidence type="ECO:0000256" key="1">
    <source>
        <dbReference type="ARBA" id="ARBA00022737"/>
    </source>
</evidence>
<dbReference type="InterPro" id="IPR003599">
    <property type="entry name" value="Ig_sub"/>
</dbReference>
<organism evidence="8">
    <name type="scientific">Lepeophtheirus salmonis</name>
    <name type="common">Salmon louse</name>
    <name type="synonym">Caligus salmonis</name>
    <dbReference type="NCBI Taxonomy" id="72036"/>
    <lineage>
        <taxon>Eukaryota</taxon>
        <taxon>Metazoa</taxon>
        <taxon>Ecdysozoa</taxon>
        <taxon>Arthropoda</taxon>
        <taxon>Crustacea</taxon>
        <taxon>Multicrustacea</taxon>
        <taxon>Hexanauplia</taxon>
        <taxon>Copepoda</taxon>
        <taxon>Siphonostomatoida</taxon>
        <taxon>Caligidae</taxon>
        <taxon>Lepeophtheirus</taxon>
    </lineage>
</organism>
<dbReference type="Pfam" id="PF13927">
    <property type="entry name" value="Ig_3"/>
    <property type="match status" value="3"/>
</dbReference>
<feature type="chain" id="PRO_5005487611" description="Protein turtle" evidence="5">
    <location>
        <begin position="28"/>
        <end position="1477"/>
    </location>
</feature>
<proteinExistence type="predicted"/>
<feature type="domain" description="Ig-like" evidence="6">
    <location>
        <begin position="29"/>
        <end position="125"/>
    </location>
</feature>
<dbReference type="CDD" id="cd00096">
    <property type="entry name" value="Ig"/>
    <property type="match status" value="1"/>
</dbReference>
<dbReference type="InterPro" id="IPR003961">
    <property type="entry name" value="FN3_dom"/>
</dbReference>
<feature type="domain" description="Ig-like" evidence="6">
    <location>
        <begin position="241"/>
        <end position="340"/>
    </location>
</feature>
<dbReference type="InterPro" id="IPR013783">
    <property type="entry name" value="Ig-like_fold"/>
</dbReference>
<feature type="domain" description="Fibronectin type-III" evidence="7">
    <location>
        <begin position="652"/>
        <end position="748"/>
    </location>
</feature>
<dbReference type="SUPFAM" id="SSF48726">
    <property type="entry name" value="Immunoglobulin"/>
    <property type="match status" value="5"/>
</dbReference>
<feature type="domain" description="Fibronectin type-III" evidence="7">
    <location>
        <begin position="524"/>
        <end position="620"/>
    </location>
</feature>
<dbReference type="Pfam" id="PF00041">
    <property type="entry name" value="fn3"/>
    <property type="match status" value="1"/>
</dbReference>
<accession>A0A0K2TC58</accession>
<dbReference type="EMBL" id="HACA01005675">
    <property type="protein sequence ID" value="CDW23036.1"/>
    <property type="molecule type" value="Transcribed_RNA"/>
</dbReference>
<dbReference type="SUPFAM" id="SSF49265">
    <property type="entry name" value="Fibronectin type III"/>
    <property type="match status" value="1"/>
</dbReference>
<feature type="compositionally biased region" description="Basic residues" evidence="3">
    <location>
        <begin position="865"/>
        <end position="877"/>
    </location>
</feature>
<dbReference type="InterPro" id="IPR036116">
    <property type="entry name" value="FN3_sf"/>
</dbReference>
<feature type="compositionally biased region" description="Polar residues" evidence="3">
    <location>
        <begin position="1295"/>
        <end position="1322"/>
    </location>
</feature>
<dbReference type="GO" id="GO:0009653">
    <property type="term" value="P:anatomical structure morphogenesis"/>
    <property type="evidence" value="ECO:0007669"/>
    <property type="project" value="UniProtKB-ARBA"/>
</dbReference>
<evidence type="ECO:0000256" key="4">
    <source>
        <dbReference type="SAM" id="Phobius"/>
    </source>
</evidence>
<dbReference type="GO" id="GO:0016020">
    <property type="term" value="C:membrane"/>
    <property type="evidence" value="ECO:0007669"/>
    <property type="project" value="UniProtKB-SubCell"/>
</dbReference>
<dbReference type="Pfam" id="PF07679">
    <property type="entry name" value="I-set"/>
    <property type="match status" value="1"/>
</dbReference>
<feature type="region of interest" description="Disordered" evidence="3">
    <location>
        <begin position="1086"/>
        <end position="1144"/>
    </location>
</feature>
<feature type="transmembrane region" description="Helical" evidence="4">
    <location>
        <begin position="756"/>
        <end position="779"/>
    </location>
</feature>
<evidence type="ECO:0000256" key="5">
    <source>
        <dbReference type="SAM" id="SignalP"/>
    </source>
</evidence>
<dbReference type="PANTHER" id="PTHR44170">
    <property type="entry name" value="PROTEIN SIDEKICK"/>
    <property type="match status" value="1"/>
</dbReference>
<dbReference type="InterPro" id="IPR013106">
    <property type="entry name" value="Ig_V-set"/>
</dbReference>
<evidence type="ECO:0000256" key="3">
    <source>
        <dbReference type="SAM" id="MobiDB-lite"/>
    </source>
</evidence>
<evidence type="ECO:0000313" key="8">
    <source>
        <dbReference type="EMBL" id="CDW23036.1"/>
    </source>
</evidence>
<keyword evidence="4" id="KW-1133">Transmembrane helix</keyword>
<evidence type="ECO:0000259" key="7">
    <source>
        <dbReference type="PROSITE" id="PS50853"/>
    </source>
</evidence>
<protein>
    <recommendedName>
        <fullName evidence="9">Protein turtle</fullName>
    </recommendedName>
</protein>
<dbReference type="PROSITE" id="PS50835">
    <property type="entry name" value="IG_LIKE"/>
    <property type="match status" value="5"/>
</dbReference>
<dbReference type="InterPro" id="IPR013098">
    <property type="entry name" value="Ig_I-set"/>
</dbReference>
<dbReference type="CDD" id="cd00063">
    <property type="entry name" value="FN3"/>
    <property type="match status" value="1"/>
</dbReference>
<dbReference type="SMART" id="SM00409">
    <property type="entry name" value="IG"/>
    <property type="match status" value="5"/>
</dbReference>